<comment type="caution">
    <text evidence="1">The sequence shown here is derived from an EMBL/GenBank/DDBJ whole genome shotgun (WGS) entry which is preliminary data.</text>
</comment>
<keyword evidence="2" id="KW-1185">Reference proteome</keyword>
<dbReference type="Proteomes" id="UP001061958">
    <property type="component" value="Unassembled WGS sequence"/>
</dbReference>
<reference evidence="1" key="1">
    <citation type="journal article" date="2022" name="Proc. Natl. Acad. Sci. U.S.A.">
        <title>Life cycle and functional genomics of the unicellular red alga Galdieria for elucidating algal and plant evolution and industrial use.</title>
        <authorList>
            <person name="Hirooka S."/>
            <person name="Itabashi T."/>
            <person name="Ichinose T.M."/>
            <person name="Onuma R."/>
            <person name="Fujiwara T."/>
            <person name="Yamashita S."/>
            <person name="Jong L.W."/>
            <person name="Tomita R."/>
            <person name="Iwane A.H."/>
            <person name="Miyagishima S.Y."/>
        </authorList>
    </citation>
    <scope>NUCLEOTIDE SEQUENCE</scope>
    <source>
        <strain evidence="1">NBRC 102759</strain>
    </source>
</reference>
<evidence type="ECO:0000313" key="2">
    <source>
        <dbReference type="Proteomes" id="UP001061958"/>
    </source>
</evidence>
<reference evidence="1" key="2">
    <citation type="submission" date="2022-01" db="EMBL/GenBank/DDBJ databases">
        <authorList>
            <person name="Hirooka S."/>
            <person name="Miyagishima S.Y."/>
        </authorList>
    </citation>
    <scope>NUCLEOTIDE SEQUENCE</scope>
    <source>
        <strain evidence="1">NBRC 102759</strain>
    </source>
</reference>
<accession>A0A9C7PX20</accession>
<proteinExistence type="predicted"/>
<dbReference type="OrthoDB" id="10299116at2759"/>
<sequence>MSTLRQRASREPNWKIEELVHYCDYEDEQKPPEPKLLSVAESLCPSLSFKEQLAITILIEECLKEQLKNFERSQ</sequence>
<organism evidence="1 2">
    <name type="scientific">Galdieria partita</name>
    <dbReference type="NCBI Taxonomy" id="83374"/>
    <lineage>
        <taxon>Eukaryota</taxon>
        <taxon>Rhodophyta</taxon>
        <taxon>Bangiophyceae</taxon>
        <taxon>Galdieriales</taxon>
        <taxon>Galdieriaceae</taxon>
        <taxon>Galdieria</taxon>
    </lineage>
</organism>
<dbReference type="EMBL" id="BQMJ01000030">
    <property type="protein sequence ID" value="GJQ12119.1"/>
    <property type="molecule type" value="Genomic_DNA"/>
</dbReference>
<evidence type="ECO:0000313" key="1">
    <source>
        <dbReference type="EMBL" id="GJQ12119.1"/>
    </source>
</evidence>
<gene>
    <name evidence="1" type="ORF">GpartN1_g3910.t1</name>
</gene>
<protein>
    <submittedName>
        <fullName evidence="1">Uncharacterized protein</fullName>
    </submittedName>
</protein>
<name>A0A9C7PX20_9RHOD</name>
<dbReference type="AlphaFoldDB" id="A0A9C7PX20"/>